<evidence type="ECO:0000313" key="10">
    <source>
        <dbReference type="Proteomes" id="UP000294257"/>
    </source>
</evidence>
<dbReference type="GO" id="GO:0016763">
    <property type="term" value="F:pentosyltransferase activity"/>
    <property type="evidence" value="ECO:0007669"/>
    <property type="project" value="TreeGrafter"/>
</dbReference>
<evidence type="ECO:0000256" key="5">
    <source>
        <dbReference type="ARBA" id="ARBA00022692"/>
    </source>
</evidence>
<dbReference type="PANTHER" id="PTHR33908">
    <property type="entry name" value="MANNOSYLTRANSFERASE YKCB-RELATED"/>
    <property type="match status" value="1"/>
</dbReference>
<keyword evidence="7 8" id="KW-0472">Membrane</keyword>
<keyword evidence="3" id="KW-0328">Glycosyltransferase</keyword>
<dbReference type="AlphaFoldDB" id="A0A4Q7KW55"/>
<dbReference type="RefSeq" id="WP_130343893.1">
    <property type="nucleotide sequence ID" value="NZ_SGWQ01000003.1"/>
</dbReference>
<feature type="transmembrane region" description="Helical" evidence="8">
    <location>
        <begin position="104"/>
        <end position="123"/>
    </location>
</feature>
<feature type="transmembrane region" description="Helical" evidence="8">
    <location>
        <begin position="283"/>
        <end position="302"/>
    </location>
</feature>
<sequence>MPTTAHPAHRGKTATDGPTGPPWWLSATFLAVVLAAVRVAMVAVLPYDRAVGLFDDDAFYYFGIARHIADGDGSTFNGLDPTNGYHPLWLAVLTPVFAVADGRAALVCVTVVSAVLFLASARLLDRIGRLTGRPVLATACAAPLLLLGAAGPTFWFSGMETGLLLTATLAVAWLFARTDGLRDTGPRQAVLLGVLVTLTVLARLDAVFPMAVLGVLATVTWMRQRCRRLIAWAAAVPAVVIGTYLAVETSVFGTAFPVSGQAKALGASGVNVEVLGQFATDPVVFGVPTLAGLIAIAVMLAARLGAQGRPDPAATFGAVVLAGGALTVGYYALTSSWQLWPWYFSAAPLAIALSGPAALHRLPESVGRDRVLAAVACVAALAVVAVTAVRTASGPIARSAFVADGPAVAAELETVARGESADVAVAMGDRAGSVGYHLHRPLVQLEGLVNSREYLDALLAGTVPAFLAERRVGLYVRGDTEPGRAAPDFGPECRRFFEPAHGTGPKVPIVVCDPDLVLRHPLLDGTEYRAWRYRVELNR</sequence>
<protein>
    <submittedName>
        <fullName evidence="9">4-amino-4-deoxy-L-arabinose transferase-like glycosyltransferase</fullName>
    </submittedName>
</protein>
<feature type="transmembrane region" description="Helical" evidence="8">
    <location>
        <begin position="229"/>
        <end position="247"/>
    </location>
</feature>
<gene>
    <name evidence="9" type="ORF">EV193_103220</name>
</gene>
<keyword evidence="4 9" id="KW-0808">Transferase</keyword>
<evidence type="ECO:0000313" key="9">
    <source>
        <dbReference type="EMBL" id="RZS40905.1"/>
    </source>
</evidence>
<evidence type="ECO:0000256" key="7">
    <source>
        <dbReference type="ARBA" id="ARBA00023136"/>
    </source>
</evidence>
<dbReference type="InterPro" id="IPR050297">
    <property type="entry name" value="LipidA_mod_glycosyltrf_83"/>
</dbReference>
<keyword evidence="2" id="KW-1003">Cell membrane</keyword>
<name>A0A4Q7KW55_9PSEU</name>
<dbReference type="EMBL" id="SGWQ01000003">
    <property type="protein sequence ID" value="RZS40905.1"/>
    <property type="molecule type" value="Genomic_DNA"/>
</dbReference>
<evidence type="ECO:0000256" key="8">
    <source>
        <dbReference type="SAM" id="Phobius"/>
    </source>
</evidence>
<evidence type="ECO:0000256" key="2">
    <source>
        <dbReference type="ARBA" id="ARBA00022475"/>
    </source>
</evidence>
<comment type="caution">
    <text evidence="9">The sequence shown here is derived from an EMBL/GenBank/DDBJ whole genome shotgun (WGS) entry which is preliminary data.</text>
</comment>
<feature type="transmembrane region" description="Helical" evidence="8">
    <location>
        <begin position="339"/>
        <end position="359"/>
    </location>
</feature>
<feature type="transmembrane region" description="Helical" evidence="8">
    <location>
        <begin position="190"/>
        <end position="217"/>
    </location>
</feature>
<organism evidence="9 10">
    <name type="scientific">Herbihabitans rhizosphaerae</name>
    <dbReference type="NCBI Taxonomy" id="1872711"/>
    <lineage>
        <taxon>Bacteria</taxon>
        <taxon>Bacillati</taxon>
        <taxon>Actinomycetota</taxon>
        <taxon>Actinomycetes</taxon>
        <taxon>Pseudonocardiales</taxon>
        <taxon>Pseudonocardiaceae</taxon>
        <taxon>Herbihabitans</taxon>
    </lineage>
</organism>
<feature type="transmembrane region" description="Helical" evidence="8">
    <location>
        <begin position="371"/>
        <end position="389"/>
    </location>
</feature>
<feature type="transmembrane region" description="Helical" evidence="8">
    <location>
        <begin position="23"/>
        <end position="45"/>
    </location>
</feature>
<keyword evidence="10" id="KW-1185">Reference proteome</keyword>
<feature type="transmembrane region" description="Helical" evidence="8">
    <location>
        <begin position="135"/>
        <end position="155"/>
    </location>
</feature>
<dbReference type="OrthoDB" id="9125015at2"/>
<evidence type="ECO:0000256" key="1">
    <source>
        <dbReference type="ARBA" id="ARBA00004651"/>
    </source>
</evidence>
<comment type="subcellular location">
    <subcellularLocation>
        <location evidence="1">Cell membrane</location>
        <topology evidence="1">Multi-pass membrane protein</topology>
    </subcellularLocation>
</comment>
<dbReference type="GO" id="GO:0009103">
    <property type="term" value="P:lipopolysaccharide biosynthetic process"/>
    <property type="evidence" value="ECO:0007669"/>
    <property type="project" value="UniProtKB-ARBA"/>
</dbReference>
<evidence type="ECO:0000256" key="6">
    <source>
        <dbReference type="ARBA" id="ARBA00022989"/>
    </source>
</evidence>
<accession>A0A4Q7KW55</accession>
<keyword evidence="6 8" id="KW-1133">Transmembrane helix</keyword>
<feature type="transmembrane region" description="Helical" evidence="8">
    <location>
        <begin position="314"/>
        <end position="333"/>
    </location>
</feature>
<reference evidence="9 10" key="1">
    <citation type="submission" date="2019-02" db="EMBL/GenBank/DDBJ databases">
        <title>Genomic Encyclopedia of Type Strains, Phase IV (KMG-IV): sequencing the most valuable type-strain genomes for metagenomic binning, comparative biology and taxonomic classification.</title>
        <authorList>
            <person name="Goeker M."/>
        </authorList>
    </citation>
    <scope>NUCLEOTIDE SEQUENCE [LARGE SCALE GENOMIC DNA]</scope>
    <source>
        <strain evidence="9 10">DSM 101727</strain>
    </source>
</reference>
<evidence type="ECO:0000256" key="4">
    <source>
        <dbReference type="ARBA" id="ARBA00022679"/>
    </source>
</evidence>
<proteinExistence type="predicted"/>
<evidence type="ECO:0000256" key="3">
    <source>
        <dbReference type="ARBA" id="ARBA00022676"/>
    </source>
</evidence>
<dbReference type="PANTHER" id="PTHR33908:SF11">
    <property type="entry name" value="MEMBRANE PROTEIN"/>
    <property type="match status" value="1"/>
</dbReference>
<dbReference type="GO" id="GO:0005886">
    <property type="term" value="C:plasma membrane"/>
    <property type="evidence" value="ECO:0007669"/>
    <property type="project" value="UniProtKB-SubCell"/>
</dbReference>
<keyword evidence="5 8" id="KW-0812">Transmembrane</keyword>
<dbReference type="Proteomes" id="UP000294257">
    <property type="component" value="Unassembled WGS sequence"/>
</dbReference>